<gene>
    <name evidence="1" type="ORF">ABI908_09260</name>
</gene>
<name>A0ABV0ISM6_9NEIS</name>
<evidence type="ECO:0000313" key="1">
    <source>
        <dbReference type="EMBL" id="MEO9384292.1"/>
    </source>
</evidence>
<comment type="caution">
    <text evidence="1">The sequence shown here is derived from an EMBL/GenBank/DDBJ whole genome shotgun (WGS) entry which is preliminary data.</text>
</comment>
<proteinExistence type="predicted"/>
<sequence length="68" mass="7860">CESEVRRYCRVFRPYFAERRVKYGFFRCAGSLNYGHNDDDMIEAAIAYMREDGILNGLDLNACRAKAA</sequence>
<keyword evidence="2" id="KW-1185">Reference proteome</keyword>
<reference evidence="1 2" key="1">
    <citation type="submission" date="2024-05" db="EMBL/GenBank/DDBJ databases">
        <authorList>
            <person name="De Oliveira J.P."/>
            <person name="Noriler S.A."/>
            <person name="De Oliveira A.G."/>
            <person name="Sipoli D.S."/>
        </authorList>
    </citation>
    <scope>NUCLEOTIDE SEQUENCE [LARGE SCALE GENOMIC DNA]</scope>
    <source>
        <strain evidence="1 2">LABIM192</strain>
    </source>
</reference>
<evidence type="ECO:0000313" key="2">
    <source>
        <dbReference type="Proteomes" id="UP001462502"/>
    </source>
</evidence>
<feature type="non-terminal residue" evidence="1">
    <location>
        <position position="1"/>
    </location>
</feature>
<dbReference type="EMBL" id="JBDXMI010000001">
    <property type="protein sequence ID" value="MEO9384292.1"/>
    <property type="molecule type" value="Genomic_DNA"/>
</dbReference>
<organism evidence="1 2">
    <name type="scientific">Chromobacterium phragmitis</name>
    <dbReference type="NCBI Taxonomy" id="2202141"/>
    <lineage>
        <taxon>Bacteria</taxon>
        <taxon>Pseudomonadati</taxon>
        <taxon>Pseudomonadota</taxon>
        <taxon>Betaproteobacteria</taxon>
        <taxon>Neisseriales</taxon>
        <taxon>Chromobacteriaceae</taxon>
        <taxon>Chromobacterium</taxon>
    </lineage>
</organism>
<protein>
    <submittedName>
        <fullName evidence="1">Uncharacterized protein</fullName>
    </submittedName>
</protein>
<accession>A0ABV0ISM6</accession>
<dbReference type="Proteomes" id="UP001462502">
    <property type="component" value="Unassembled WGS sequence"/>
</dbReference>